<dbReference type="GO" id="GO:0050660">
    <property type="term" value="F:flavin adenine dinucleotide binding"/>
    <property type="evidence" value="ECO:0007669"/>
    <property type="project" value="InterPro"/>
</dbReference>
<sequence>MLTTLLRPTSRGSDHLATSVPQDRPKVDFGTLSDPEDYIFERKTVRLPLEIAEGMKVTGYAMWHNMTFPEEDMKQDKEDGNDEQMDKYIRERARTTFHYCSTCRMAPEDDKQLLRAIDDKSKVYGWRT</sequence>
<dbReference type="GO" id="GO:0016614">
    <property type="term" value="F:oxidoreductase activity, acting on CH-OH group of donors"/>
    <property type="evidence" value="ECO:0007669"/>
    <property type="project" value="InterPro"/>
</dbReference>
<comment type="caution">
    <text evidence="4">The sequence shown here is derived from an EMBL/GenBank/DDBJ whole genome shotgun (WGS) entry which is preliminary data.</text>
</comment>
<feature type="region of interest" description="Disordered" evidence="2">
    <location>
        <begin position="1"/>
        <end position="31"/>
    </location>
</feature>
<proteinExistence type="inferred from homology"/>
<dbReference type="EMBL" id="MU251431">
    <property type="protein sequence ID" value="KAG9235487.1"/>
    <property type="molecule type" value="Genomic_DNA"/>
</dbReference>
<dbReference type="PANTHER" id="PTHR11552">
    <property type="entry name" value="GLUCOSE-METHANOL-CHOLINE GMC OXIDOREDUCTASE"/>
    <property type="match status" value="1"/>
</dbReference>
<dbReference type="InterPro" id="IPR007867">
    <property type="entry name" value="GMC_OxRtase_C"/>
</dbReference>
<dbReference type="Gene3D" id="3.50.50.60">
    <property type="entry name" value="FAD/NAD(P)-binding domain"/>
    <property type="match status" value="1"/>
</dbReference>
<dbReference type="Pfam" id="PF05199">
    <property type="entry name" value="GMC_oxred_C"/>
    <property type="match status" value="1"/>
</dbReference>
<organism evidence="4 5">
    <name type="scientific">Amylocarpus encephaloides</name>
    <dbReference type="NCBI Taxonomy" id="45428"/>
    <lineage>
        <taxon>Eukaryota</taxon>
        <taxon>Fungi</taxon>
        <taxon>Dikarya</taxon>
        <taxon>Ascomycota</taxon>
        <taxon>Pezizomycotina</taxon>
        <taxon>Leotiomycetes</taxon>
        <taxon>Helotiales</taxon>
        <taxon>Helotiales incertae sedis</taxon>
        <taxon>Amylocarpus</taxon>
    </lineage>
</organism>
<dbReference type="InterPro" id="IPR036188">
    <property type="entry name" value="FAD/NAD-bd_sf"/>
</dbReference>
<dbReference type="InterPro" id="IPR012132">
    <property type="entry name" value="GMC_OxRdtase"/>
</dbReference>
<feature type="domain" description="Glucose-methanol-choline oxidoreductase C-terminal" evidence="3">
    <location>
        <begin position="8"/>
        <end position="126"/>
    </location>
</feature>
<name>A0A9P7YLN4_9HELO</name>
<dbReference type="Gene3D" id="3.30.560.10">
    <property type="entry name" value="Glucose Oxidase, domain 3"/>
    <property type="match status" value="1"/>
</dbReference>
<evidence type="ECO:0000256" key="2">
    <source>
        <dbReference type="SAM" id="MobiDB-lite"/>
    </source>
</evidence>
<keyword evidence="5" id="KW-1185">Reference proteome</keyword>
<evidence type="ECO:0000256" key="1">
    <source>
        <dbReference type="ARBA" id="ARBA00010790"/>
    </source>
</evidence>
<comment type="similarity">
    <text evidence="1">Belongs to the GMC oxidoreductase family.</text>
</comment>
<evidence type="ECO:0000313" key="5">
    <source>
        <dbReference type="Proteomes" id="UP000824998"/>
    </source>
</evidence>
<dbReference type="PANTHER" id="PTHR11552:SF219">
    <property type="entry name" value="GLUCOSE-METHANOL-CHOLINE OXIDOREDUCTASE N-TERMINAL DOMAIN-CONTAINING PROTEIN"/>
    <property type="match status" value="1"/>
</dbReference>
<dbReference type="OrthoDB" id="3525285at2759"/>
<dbReference type="SUPFAM" id="SSF54373">
    <property type="entry name" value="FAD-linked reductases, C-terminal domain"/>
    <property type="match status" value="1"/>
</dbReference>
<evidence type="ECO:0000313" key="4">
    <source>
        <dbReference type="EMBL" id="KAG9235487.1"/>
    </source>
</evidence>
<evidence type="ECO:0000259" key="3">
    <source>
        <dbReference type="Pfam" id="PF05199"/>
    </source>
</evidence>
<reference evidence="4" key="1">
    <citation type="journal article" date="2021" name="IMA Fungus">
        <title>Genomic characterization of three marine fungi, including Emericellopsis atlantica sp. nov. with signatures of a generalist lifestyle and marine biomass degradation.</title>
        <authorList>
            <person name="Hagestad O.C."/>
            <person name="Hou L."/>
            <person name="Andersen J.H."/>
            <person name="Hansen E.H."/>
            <person name="Altermark B."/>
            <person name="Li C."/>
            <person name="Kuhnert E."/>
            <person name="Cox R.J."/>
            <person name="Crous P.W."/>
            <person name="Spatafora J.W."/>
            <person name="Lail K."/>
            <person name="Amirebrahimi M."/>
            <person name="Lipzen A."/>
            <person name="Pangilinan J."/>
            <person name="Andreopoulos W."/>
            <person name="Hayes R.D."/>
            <person name="Ng V."/>
            <person name="Grigoriev I.V."/>
            <person name="Jackson S.A."/>
            <person name="Sutton T.D.S."/>
            <person name="Dobson A.D.W."/>
            <person name="Rama T."/>
        </authorList>
    </citation>
    <scope>NUCLEOTIDE SEQUENCE</scope>
    <source>
        <strain evidence="4">TRa018bII</strain>
    </source>
</reference>
<feature type="compositionally biased region" description="Polar residues" evidence="2">
    <location>
        <begin position="1"/>
        <end position="11"/>
    </location>
</feature>
<gene>
    <name evidence="4" type="ORF">BJ875DRAFT_459090</name>
</gene>
<dbReference type="AlphaFoldDB" id="A0A9P7YLN4"/>
<accession>A0A9P7YLN4</accession>
<dbReference type="Proteomes" id="UP000824998">
    <property type="component" value="Unassembled WGS sequence"/>
</dbReference>
<protein>
    <submittedName>
        <fullName evidence="4">Glucose-methanol-choline oxidoreductase</fullName>
    </submittedName>
</protein>